<accession>A0A8S1BWG1</accession>
<dbReference type="Gene3D" id="2.40.128.180">
    <property type="match status" value="2"/>
</dbReference>
<dbReference type="PANTHER" id="PTHR13088">
    <property type="entry name" value="FAS APOPTOTIC INHIBITORY MOLECULE FAIM"/>
    <property type="match status" value="1"/>
</dbReference>
<dbReference type="PANTHER" id="PTHR13088:SF3">
    <property type="entry name" value="FAS APOPTOTIC INHIBITORY MOLECULE 1"/>
    <property type="match status" value="1"/>
</dbReference>
<evidence type="ECO:0000313" key="2">
    <source>
        <dbReference type="Proteomes" id="UP000494165"/>
    </source>
</evidence>
<gene>
    <name evidence="1" type="ORF">CLODIP_2_CD11497</name>
</gene>
<sequence length="177" mass="19986">MDDLVASWEVPLSDGIHKIDFEHGTTTGKRAIYIDGKELLRRDWMFKLVGFEAFRVGKAKCLIKIDPVGGFAYGYSLEVNGKSYQKFTEAQSKIMKTWVLELSNQQYRVVLEKDTLDVWANGQRLVTEGVFVDEGSETHFMLGDHPAHIRASSSGNRREGIIHNLIVDDQVIPEAAE</sequence>
<dbReference type="InterPro" id="IPR010695">
    <property type="entry name" value="FAIM1"/>
</dbReference>
<dbReference type="OrthoDB" id="6262731at2759"/>
<name>A0A8S1BWG1_9INSE</name>
<evidence type="ECO:0008006" key="3">
    <source>
        <dbReference type="Google" id="ProtNLM"/>
    </source>
</evidence>
<dbReference type="Pfam" id="PF06905">
    <property type="entry name" value="FAIM1"/>
    <property type="match status" value="1"/>
</dbReference>
<dbReference type="EMBL" id="CADEPI010000005">
    <property type="protein sequence ID" value="CAB3360996.1"/>
    <property type="molecule type" value="Genomic_DNA"/>
</dbReference>
<reference evidence="1 2" key="1">
    <citation type="submission" date="2020-04" db="EMBL/GenBank/DDBJ databases">
        <authorList>
            <person name="Alioto T."/>
            <person name="Alioto T."/>
            <person name="Gomez Garrido J."/>
        </authorList>
    </citation>
    <scope>NUCLEOTIDE SEQUENCE [LARGE SCALE GENOMIC DNA]</scope>
</reference>
<dbReference type="InterPro" id="IPR038513">
    <property type="entry name" value="FAIM1_dom_sf"/>
</dbReference>
<dbReference type="AlphaFoldDB" id="A0A8S1BWG1"/>
<dbReference type="Proteomes" id="UP000494165">
    <property type="component" value="Unassembled WGS sequence"/>
</dbReference>
<evidence type="ECO:0000313" key="1">
    <source>
        <dbReference type="EMBL" id="CAB3360996.1"/>
    </source>
</evidence>
<protein>
    <recommendedName>
        <fullName evidence="3">Fas apoptotic inhibitory molecule 1</fullName>
    </recommendedName>
</protein>
<dbReference type="GO" id="GO:1902042">
    <property type="term" value="P:negative regulation of extrinsic apoptotic signaling pathway via death domain receptors"/>
    <property type="evidence" value="ECO:0007669"/>
    <property type="project" value="TreeGrafter"/>
</dbReference>
<dbReference type="FunFam" id="2.40.128.180:FF:000001">
    <property type="entry name" value="Fas apoptotic inhibitory molecule 1"/>
    <property type="match status" value="1"/>
</dbReference>
<comment type="caution">
    <text evidence="1">The sequence shown here is derived from an EMBL/GenBank/DDBJ whole genome shotgun (WGS) entry which is preliminary data.</text>
</comment>
<organism evidence="1 2">
    <name type="scientific">Cloeon dipterum</name>
    <dbReference type="NCBI Taxonomy" id="197152"/>
    <lineage>
        <taxon>Eukaryota</taxon>
        <taxon>Metazoa</taxon>
        <taxon>Ecdysozoa</taxon>
        <taxon>Arthropoda</taxon>
        <taxon>Hexapoda</taxon>
        <taxon>Insecta</taxon>
        <taxon>Pterygota</taxon>
        <taxon>Palaeoptera</taxon>
        <taxon>Ephemeroptera</taxon>
        <taxon>Pisciforma</taxon>
        <taxon>Baetidae</taxon>
        <taxon>Cloeon</taxon>
    </lineage>
</organism>
<keyword evidence="2" id="KW-1185">Reference proteome</keyword>
<proteinExistence type="predicted"/>